<protein>
    <recommendedName>
        <fullName evidence="3">Chemotaxis phosphatase CheX-like domain-containing protein</fullName>
    </recommendedName>
</protein>
<dbReference type="Proteomes" id="UP001316189">
    <property type="component" value="Chromosome"/>
</dbReference>
<evidence type="ECO:0000313" key="1">
    <source>
        <dbReference type="EMBL" id="UUI75968.1"/>
    </source>
</evidence>
<accession>A0ABY5L5U7</accession>
<keyword evidence="2" id="KW-1185">Reference proteome</keyword>
<proteinExistence type="predicted"/>
<organism evidence="1 2">
    <name type="scientific">Cellulomonas chengniuliangii</name>
    <dbReference type="NCBI Taxonomy" id="2968084"/>
    <lineage>
        <taxon>Bacteria</taxon>
        <taxon>Bacillati</taxon>
        <taxon>Actinomycetota</taxon>
        <taxon>Actinomycetes</taxon>
        <taxon>Micrococcales</taxon>
        <taxon>Cellulomonadaceae</taxon>
        <taxon>Cellulomonas</taxon>
    </lineage>
</organism>
<evidence type="ECO:0008006" key="3">
    <source>
        <dbReference type="Google" id="ProtNLM"/>
    </source>
</evidence>
<evidence type="ECO:0000313" key="2">
    <source>
        <dbReference type="Proteomes" id="UP001316189"/>
    </source>
</evidence>
<reference evidence="1 2" key="1">
    <citation type="submission" date="2022-07" db="EMBL/GenBank/DDBJ databases">
        <title>Novel species in genus cellulomonas.</title>
        <authorList>
            <person name="Ye L."/>
        </authorList>
    </citation>
    <scope>NUCLEOTIDE SEQUENCE [LARGE SCALE GENOMIC DNA]</scope>
    <source>
        <strain evidence="2">zg-Y338</strain>
    </source>
</reference>
<dbReference type="RefSeq" id="WP_227567912.1">
    <property type="nucleotide sequence ID" value="NZ_CP101988.1"/>
</dbReference>
<sequence>MNAVTPLPAAKEVRDMLADLLNRDVEVVTGGDMVDPTVEFGGLVGVYVDRRLQLSALVIMDLELAARTGAAIALIPSSGAERAIGAGAMPDNLLENASEILNVLAALFNGEGLPHLKLDSVYAPGEPLPADVAKWVLAYVPRLDLDIDVKGYGSGRFSMLVLGG</sequence>
<gene>
    <name evidence="1" type="ORF">NP064_03420</name>
</gene>
<dbReference type="EMBL" id="CP101988">
    <property type="protein sequence ID" value="UUI75968.1"/>
    <property type="molecule type" value="Genomic_DNA"/>
</dbReference>
<name>A0ABY5L5U7_9CELL</name>